<sequence length="71" mass="8364">MIFFLIVERKCISGINTLSYSNRVDCFLLVSMVFCVSQMLWLYLWCRVRHGTFFLGDLNWMDVCCLALTNL</sequence>
<proteinExistence type="predicted"/>
<dbReference type="AlphaFoldDB" id="A0A0E9W919"/>
<reference evidence="2" key="2">
    <citation type="journal article" date="2015" name="Fish Shellfish Immunol.">
        <title>Early steps in the European eel (Anguilla anguilla)-Vibrio vulnificus interaction in the gills: Role of the RtxA13 toxin.</title>
        <authorList>
            <person name="Callol A."/>
            <person name="Pajuelo D."/>
            <person name="Ebbesson L."/>
            <person name="Teles M."/>
            <person name="MacKenzie S."/>
            <person name="Amaro C."/>
        </authorList>
    </citation>
    <scope>NUCLEOTIDE SEQUENCE</scope>
</reference>
<keyword evidence="1" id="KW-0812">Transmembrane</keyword>
<organism evidence="2">
    <name type="scientific">Anguilla anguilla</name>
    <name type="common">European freshwater eel</name>
    <name type="synonym">Muraena anguilla</name>
    <dbReference type="NCBI Taxonomy" id="7936"/>
    <lineage>
        <taxon>Eukaryota</taxon>
        <taxon>Metazoa</taxon>
        <taxon>Chordata</taxon>
        <taxon>Craniata</taxon>
        <taxon>Vertebrata</taxon>
        <taxon>Euteleostomi</taxon>
        <taxon>Actinopterygii</taxon>
        <taxon>Neopterygii</taxon>
        <taxon>Teleostei</taxon>
        <taxon>Anguilliformes</taxon>
        <taxon>Anguillidae</taxon>
        <taxon>Anguilla</taxon>
    </lineage>
</organism>
<keyword evidence="1" id="KW-0472">Membrane</keyword>
<reference evidence="2" key="1">
    <citation type="submission" date="2014-11" db="EMBL/GenBank/DDBJ databases">
        <authorList>
            <person name="Amaro Gonzalez C."/>
        </authorList>
    </citation>
    <scope>NUCLEOTIDE SEQUENCE</scope>
</reference>
<name>A0A0E9W919_ANGAN</name>
<evidence type="ECO:0000256" key="1">
    <source>
        <dbReference type="SAM" id="Phobius"/>
    </source>
</evidence>
<protein>
    <submittedName>
        <fullName evidence="2">Uncharacterized protein</fullName>
    </submittedName>
</protein>
<evidence type="ECO:0000313" key="2">
    <source>
        <dbReference type="EMBL" id="JAH86837.1"/>
    </source>
</evidence>
<dbReference type="EMBL" id="GBXM01021740">
    <property type="protein sequence ID" value="JAH86837.1"/>
    <property type="molecule type" value="Transcribed_RNA"/>
</dbReference>
<feature type="transmembrane region" description="Helical" evidence="1">
    <location>
        <begin position="27"/>
        <end position="46"/>
    </location>
</feature>
<keyword evidence="1" id="KW-1133">Transmembrane helix</keyword>
<accession>A0A0E9W919</accession>